<dbReference type="InterPro" id="IPR009057">
    <property type="entry name" value="Homeodomain-like_sf"/>
</dbReference>
<dbReference type="AlphaFoldDB" id="A0A6G8AP40"/>
<evidence type="ECO:0000256" key="2">
    <source>
        <dbReference type="ARBA" id="ARBA00023125"/>
    </source>
</evidence>
<dbReference type="InterPro" id="IPR036388">
    <property type="entry name" value="WH-like_DNA-bd_sf"/>
</dbReference>
<evidence type="ECO:0000313" key="6">
    <source>
        <dbReference type="EMBL" id="QIL46841.1"/>
    </source>
</evidence>
<evidence type="ECO:0000256" key="3">
    <source>
        <dbReference type="ARBA" id="ARBA00023163"/>
    </source>
</evidence>
<dbReference type="GO" id="GO:0097367">
    <property type="term" value="F:carbohydrate derivative binding"/>
    <property type="evidence" value="ECO:0007669"/>
    <property type="project" value="InterPro"/>
</dbReference>
<accession>A0A6G8AP40</accession>
<dbReference type="PANTHER" id="PTHR30514">
    <property type="entry name" value="GLUCOKINASE"/>
    <property type="match status" value="1"/>
</dbReference>
<keyword evidence="7" id="KW-1185">Reference proteome</keyword>
<reference evidence="6 7" key="1">
    <citation type="submission" date="2020-03" db="EMBL/GenBank/DDBJ databases">
        <title>Vagococcus sp. nov., isolated from beetles.</title>
        <authorList>
            <person name="Hyun D.-W."/>
            <person name="Bae J.-W."/>
        </authorList>
    </citation>
    <scope>NUCLEOTIDE SEQUENCE [LARGE SCALE GENOMIC DNA]</scope>
    <source>
        <strain evidence="6 7">HDW17A</strain>
    </source>
</reference>
<evidence type="ECO:0000259" key="4">
    <source>
        <dbReference type="PROSITE" id="PS51071"/>
    </source>
</evidence>
<dbReference type="KEGG" id="vah:G7081_07040"/>
<dbReference type="InterPro" id="IPR000281">
    <property type="entry name" value="HTH_RpiR"/>
</dbReference>
<dbReference type="PROSITE" id="PS51464">
    <property type="entry name" value="SIS"/>
    <property type="match status" value="1"/>
</dbReference>
<keyword evidence="2" id="KW-0238">DNA-binding</keyword>
<organism evidence="6 7">
    <name type="scientific">Vagococcus coleopterorum</name>
    <dbReference type="NCBI Taxonomy" id="2714946"/>
    <lineage>
        <taxon>Bacteria</taxon>
        <taxon>Bacillati</taxon>
        <taxon>Bacillota</taxon>
        <taxon>Bacilli</taxon>
        <taxon>Lactobacillales</taxon>
        <taxon>Enterococcaceae</taxon>
        <taxon>Vagococcus</taxon>
    </lineage>
</organism>
<dbReference type="InterPro" id="IPR046348">
    <property type="entry name" value="SIS_dom_sf"/>
</dbReference>
<dbReference type="PROSITE" id="PS51071">
    <property type="entry name" value="HTH_RPIR"/>
    <property type="match status" value="1"/>
</dbReference>
<dbReference type="EMBL" id="CP049886">
    <property type="protein sequence ID" value="QIL46841.1"/>
    <property type="molecule type" value="Genomic_DNA"/>
</dbReference>
<dbReference type="CDD" id="cd05013">
    <property type="entry name" value="SIS_RpiR"/>
    <property type="match status" value="1"/>
</dbReference>
<dbReference type="GO" id="GO:0003677">
    <property type="term" value="F:DNA binding"/>
    <property type="evidence" value="ECO:0007669"/>
    <property type="project" value="UniProtKB-KW"/>
</dbReference>
<proteinExistence type="predicted"/>
<dbReference type="GO" id="GO:0003700">
    <property type="term" value="F:DNA-binding transcription factor activity"/>
    <property type="evidence" value="ECO:0007669"/>
    <property type="project" value="InterPro"/>
</dbReference>
<dbReference type="Gene3D" id="1.10.10.10">
    <property type="entry name" value="Winged helix-like DNA-binding domain superfamily/Winged helix DNA-binding domain"/>
    <property type="match status" value="1"/>
</dbReference>
<dbReference type="Pfam" id="PF01380">
    <property type="entry name" value="SIS"/>
    <property type="match status" value="1"/>
</dbReference>
<dbReference type="InterPro" id="IPR001347">
    <property type="entry name" value="SIS_dom"/>
</dbReference>
<gene>
    <name evidence="6" type="ORF">G7081_07040</name>
</gene>
<dbReference type="InterPro" id="IPR035472">
    <property type="entry name" value="RpiR-like_SIS"/>
</dbReference>
<sequence>MLLTEKLDTYPFSETERIVVNYLLTEKQLIEHKTIKEIADITYTSPSIMIRIAKKLGFAGWNDLKKDYIEEVNYLEKNFINVDANFPFKQHDSHLEIANKLGILHQETIMDTLSLLKAQQIQSVINLINNADDIVIFSNNINIQLVQDFVHKMKRIKRRVSVSELDGEQLFEAANLDNKTLAIIISYSGETKRILELVPFLKHSGVPILALTSIGDNSLVKETDNVLYISTREKLYSKIGSFSSHTSICFLLDIIYSCIFSIDYKDNLDNLIYLSKMNDPRSSKSKILKE</sequence>
<feature type="domain" description="SIS" evidence="5">
    <location>
        <begin position="124"/>
        <end position="265"/>
    </location>
</feature>
<protein>
    <submittedName>
        <fullName evidence="6">MurR/RpiR family transcriptional regulator</fullName>
    </submittedName>
</protein>
<feature type="domain" description="HTH rpiR-type" evidence="4">
    <location>
        <begin position="1"/>
        <end position="75"/>
    </location>
</feature>
<name>A0A6G8AP40_9ENTE</name>
<dbReference type="InterPro" id="IPR047640">
    <property type="entry name" value="RpiR-like"/>
</dbReference>
<dbReference type="Gene3D" id="3.40.50.10490">
    <property type="entry name" value="Glucose-6-phosphate isomerase like protein, domain 1"/>
    <property type="match status" value="1"/>
</dbReference>
<dbReference type="SUPFAM" id="SSF46689">
    <property type="entry name" value="Homeodomain-like"/>
    <property type="match status" value="1"/>
</dbReference>
<evidence type="ECO:0000256" key="1">
    <source>
        <dbReference type="ARBA" id="ARBA00023015"/>
    </source>
</evidence>
<evidence type="ECO:0000259" key="5">
    <source>
        <dbReference type="PROSITE" id="PS51464"/>
    </source>
</evidence>
<dbReference type="SUPFAM" id="SSF53697">
    <property type="entry name" value="SIS domain"/>
    <property type="match status" value="1"/>
</dbReference>
<dbReference type="GO" id="GO:1901135">
    <property type="term" value="P:carbohydrate derivative metabolic process"/>
    <property type="evidence" value="ECO:0007669"/>
    <property type="project" value="InterPro"/>
</dbReference>
<evidence type="ECO:0000313" key="7">
    <source>
        <dbReference type="Proteomes" id="UP000500890"/>
    </source>
</evidence>
<dbReference type="Pfam" id="PF01418">
    <property type="entry name" value="HTH_6"/>
    <property type="match status" value="1"/>
</dbReference>
<keyword evidence="1" id="KW-0805">Transcription regulation</keyword>
<dbReference type="RefSeq" id="WP_166008229.1">
    <property type="nucleotide sequence ID" value="NZ_CP049886.1"/>
</dbReference>
<dbReference type="Proteomes" id="UP000500890">
    <property type="component" value="Chromosome"/>
</dbReference>
<dbReference type="PANTHER" id="PTHR30514:SF10">
    <property type="entry name" value="MURR_RPIR FAMILY TRANSCRIPTIONAL REGULATOR"/>
    <property type="match status" value="1"/>
</dbReference>
<keyword evidence="3" id="KW-0804">Transcription</keyword>